<sequence>MSKIEPDLPSGYPIILASLKELVASAQLRAQHAASTAMVEMYWAIGATILERQSQEPWGSKVLQRLAADLKTAFPHMRGFSRSNLFYMRAFAAAWDWSEAPVRGRAGALPWGHIIELLKLKDPVVRDWYAGQAVEQNWKLQVLEHQISTGLHRRLGAAPNNLEARLPSDGAELARNVAKDPLVLDFLGLTTEAEEMAIEEAMTQRMSQTLAEFGRGFAFYGRQFHLDVEGEDFYIDLLLVHVPTNRFVVVELKSGKFRPEHLGQLNFYVSAVNDLVKFPGMAPTVGILVCGSKHDPTVRYALDGSSQPIAVASYTYDTLPPKEREALPSPAAITAALEQGTVGESGEPE</sequence>
<dbReference type="EMBL" id="JAFNLL010000060">
    <property type="protein sequence ID" value="MBO1269822.1"/>
    <property type="molecule type" value="Genomic_DNA"/>
</dbReference>
<dbReference type="RefSeq" id="WP_207617744.1">
    <property type="nucleotide sequence ID" value="NZ_JAFNLL010000060.1"/>
</dbReference>
<evidence type="ECO:0000259" key="1">
    <source>
        <dbReference type="Pfam" id="PF06250"/>
    </source>
</evidence>
<keyword evidence="4" id="KW-1185">Reference proteome</keyword>
<dbReference type="InterPro" id="IPR009362">
    <property type="entry name" value="YhcG_C"/>
</dbReference>
<evidence type="ECO:0000313" key="3">
    <source>
        <dbReference type="EMBL" id="MBO1269822.1"/>
    </source>
</evidence>
<organism evidence="3 4">
    <name type="scientific">Arthrobacter cavernae</name>
    <dbReference type="NCBI Taxonomy" id="2817681"/>
    <lineage>
        <taxon>Bacteria</taxon>
        <taxon>Bacillati</taxon>
        <taxon>Actinomycetota</taxon>
        <taxon>Actinomycetes</taxon>
        <taxon>Micrococcales</taxon>
        <taxon>Micrococcaceae</taxon>
        <taxon>Arthrobacter</taxon>
    </lineage>
</organism>
<gene>
    <name evidence="3" type="ORF">J1902_17950</name>
</gene>
<dbReference type="Proteomes" id="UP000664164">
    <property type="component" value="Unassembled WGS sequence"/>
</dbReference>
<accession>A0A939HF78</accession>
<reference evidence="3" key="1">
    <citation type="submission" date="2021-03" db="EMBL/GenBank/DDBJ databases">
        <title>A new species, PO-11, isolated from a karst cave deposit.</title>
        <authorList>
            <person name="Zhaoxiaoyong W."/>
        </authorList>
    </citation>
    <scope>NUCLEOTIDE SEQUENCE</scope>
    <source>
        <strain evidence="3">PO-11</strain>
    </source>
</reference>
<dbReference type="InterPro" id="IPR041527">
    <property type="entry name" value="YhcG_N"/>
</dbReference>
<name>A0A939HF78_9MICC</name>
<comment type="caution">
    <text evidence="3">The sequence shown here is derived from an EMBL/GenBank/DDBJ whole genome shotgun (WGS) entry which is preliminary data.</text>
</comment>
<dbReference type="GO" id="GO:0003676">
    <property type="term" value="F:nucleic acid binding"/>
    <property type="evidence" value="ECO:0007669"/>
    <property type="project" value="InterPro"/>
</dbReference>
<dbReference type="InterPro" id="IPR053148">
    <property type="entry name" value="PD-DEXK-like_domain"/>
</dbReference>
<dbReference type="Gene3D" id="3.40.1350.10">
    <property type="match status" value="1"/>
</dbReference>
<evidence type="ECO:0000313" key="4">
    <source>
        <dbReference type="Proteomes" id="UP000664164"/>
    </source>
</evidence>
<proteinExistence type="predicted"/>
<protein>
    <submittedName>
        <fullName evidence="3">DUF1016 family protein</fullName>
    </submittedName>
</protein>
<dbReference type="Pfam" id="PF17761">
    <property type="entry name" value="DUF1016_N"/>
    <property type="match status" value="1"/>
</dbReference>
<dbReference type="Pfam" id="PF06250">
    <property type="entry name" value="YhcG_C"/>
    <property type="match status" value="1"/>
</dbReference>
<feature type="domain" description="YhcG PDDEXK nuclease" evidence="1">
    <location>
        <begin position="176"/>
        <end position="318"/>
    </location>
</feature>
<dbReference type="PANTHER" id="PTHR30547">
    <property type="entry name" value="UNCHARACTERIZED PROTEIN YHCG-RELATED"/>
    <property type="match status" value="1"/>
</dbReference>
<dbReference type="PANTHER" id="PTHR30547:SF0">
    <property type="entry name" value="BLR8175 PROTEIN"/>
    <property type="match status" value="1"/>
</dbReference>
<dbReference type="AlphaFoldDB" id="A0A939HF78"/>
<dbReference type="InterPro" id="IPR011856">
    <property type="entry name" value="tRNA_endonuc-like_dom_sf"/>
</dbReference>
<evidence type="ECO:0000259" key="2">
    <source>
        <dbReference type="Pfam" id="PF17761"/>
    </source>
</evidence>
<feature type="domain" description="YhcG N-terminal" evidence="2">
    <location>
        <begin position="19"/>
        <end position="154"/>
    </location>
</feature>